<gene>
    <name evidence="1" type="ORF">PV06_11807</name>
</gene>
<dbReference type="HOGENOM" id="CLU_1224793_0_0_1"/>
<dbReference type="AlphaFoldDB" id="A0A0D2BEE0"/>
<name>A0A0D2BEE0_9EURO</name>
<reference evidence="1 2" key="1">
    <citation type="submission" date="2015-01" db="EMBL/GenBank/DDBJ databases">
        <title>The Genome Sequence of Exophiala oligosperma CBS72588.</title>
        <authorList>
            <consortium name="The Broad Institute Genomics Platform"/>
            <person name="Cuomo C."/>
            <person name="de Hoog S."/>
            <person name="Gorbushina A."/>
            <person name="Stielow B."/>
            <person name="Teixiera M."/>
            <person name="Abouelleil A."/>
            <person name="Chapman S.B."/>
            <person name="Priest M."/>
            <person name="Young S.K."/>
            <person name="Wortman J."/>
            <person name="Nusbaum C."/>
            <person name="Birren B."/>
        </authorList>
    </citation>
    <scope>NUCLEOTIDE SEQUENCE [LARGE SCALE GENOMIC DNA]</scope>
    <source>
        <strain evidence="1 2">CBS 72588</strain>
    </source>
</reference>
<sequence length="226" mass="24937">MRGIGCKWRVKNVEGVPATSRAGEFRTRFFSLTLTAEVPDRNSRFVLLSAITYSPPLLLARESLALNRGFQCLPPSSGKGTHEEYPGILLASISPSTFETAAHSAVKSAKGTLVSRYAQLYNAFFASALIHRVGALNMPCSLLSMNQSYFFVVQPVAITIEDSTIYLGKRFGLKDTWRTRAVGYVWVSCSLSFTRRYAIKAIMGAGMGSMWHSLVAKFSLMERMLG</sequence>
<evidence type="ECO:0000313" key="1">
    <source>
        <dbReference type="EMBL" id="KIW35872.1"/>
    </source>
</evidence>
<dbReference type="GeneID" id="27363881"/>
<protein>
    <submittedName>
        <fullName evidence="1">Uncharacterized protein</fullName>
    </submittedName>
</protein>
<proteinExistence type="predicted"/>
<organism evidence="1 2">
    <name type="scientific">Exophiala oligosperma</name>
    <dbReference type="NCBI Taxonomy" id="215243"/>
    <lineage>
        <taxon>Eukaryota</taxon>
        <taxon>Fungi</taxon>
        <taxon>Dikarya</taxon>
        <taxon>Ascomycota</taxon>
        <taxon>Pezizomycotina</taxon>
        <taxon>Eurotiomycetes</taxon>
        <taxon>Chaetothyriomycetidae</taxon>
        <taxon>Chaetothyriales</taxon>
        <taxon>Herpotrichiellaceae</taxon>
        <taxon>Exophiala</taxon>
    </lineage>
</organism>
<dbReference type="RefSeq" id="XP_016256088.1">
    <property type="nucleotide sequence ID" value="XM_016413538.1"/>
</dbReference>
<evidence type="ECO:0000313" key="2">
    <source>
        <dbReference type="Proteomes" id="UP000053342"/>
    </source>
</evidence>
<dbReference type="Proteomes" id="UP000053342">
    <property type="component" value="Unassembled WGS sequence"/>
</dbReference>
<accession>A0A0D2BEE0</accession>
<dbReference type="OrthoDB" id="1077582at2759"/>
<dbReference type="VEuPathDB" id="FungiDB:PV06_11807"/>
<dbReference type="EMBL" id="KN847396">
    <property type="protein sequence ID" value="KIW35872.1"/>
    <property type="molecule type" value="Genomic_DNA"/>
</dbReference>
<keyword evidence="2" id="KW-1185">Reference proteome</keyword>